<dbReference type="EMBL" id="CP034015">
    <property type="protein sequence ID" value="AZG72070.1"/>
    <property type="molecule type" value="Genomic_DNA"/>
</dbReference>
<dbReference type="Proteomes" id="UP000278035">
    <property type="component" value="Chromosome"/>
</dbReference>
<dbReference type="CDD" id="cd00165">
    <property type="entry name" value="S4"/>
    <property type="match status" value="1"/>
</dbReference>
<evidence type="ECO:0000313" key="6">
    <source>
        <dbReference type="EMBL" id="AZG72070.1"/>
    </source>
</evidence>
<reference evidence="7" key="1">
    <citation type="submission" date="2018-11" db="EMBL/GenBank/DDBJ databases">
        <title>Shewanella sp. M2.</title>
        <authorList>
            <person name="Hwang Y.J."/>
            <person name="Hwang C.Y."/>
        </authorList>
    </citation>
    <scope>NUCLEOTIDE SEQUENCE [LARGE SCALE GENOMIC DNA]</scope>
    <source>
        <strain evidence="7">LMG 19866</strain>
    </source>
</reference>
<proteinExistence type="inferred from homology"/>
<keyword evidence="3" id="KW-0694">RNA-binding</keyword>
<dbReference type="InterPro" id="IPR050343">
    <property type="entry name" value="RsuA_PseudoU_synthase"/>
</dbReference>
<dbReference type="InterPro" id="IPR020094">
    <property type="entry name" value="TruA/RsuA/RluB/E/F_N"/>
</dbReference>
<sequence>MKPMRLSHYLAVCGVASRRQAARLIDTGRVSINDQLGVHTDRVDLFEMVTILVDGKPILPVQAKQYFIYHKPVGIDCRLLAGDPHSLLHVLPDFPRLYPAGRLDKDSRGLLLLTNDGQLTQALMHPDFYHPKTYVVQVDKPVCADFLLMMAQGVQYADVQTRPCDIRPLSLSVNEDRFEIVLTQGLNRQIRRMCQALGYKVIDLLRIKLLDVCLDELAEKTLRPLTAAELLSLKASERDN</sequence>
<gene>
    <name evidence="6" type="ORF">EGC82_04400</name>
</gene>
<dbReference type="Gene3D" id="3.10.290.10">
    <property type="entry name" value="RNA-binding S4 domain"/>
    <property type="match status" value="1"/>
</dbReference>
<evidence type="ECO:0000256" key="3">
    <source>
        <dbReference type="PROSITE-ProRule" id="PRU00182"/>
    </source>
</evidence>
<feature type="domain" description="Pseudouridine synthase RsuA/RluA-like" evidence="5">
    <location>
        <begin position="65"/>
        <end position="196"/>
    </location>
</feature>
<dbReference type="GO" id="GO:0001522">
    <property type="term" value="P:pseudouridine synthesis"/>
    <property type="evidence" value="ECO:0007669"/>
    <property type="project" value="InterPro"/>
</dbReference>
<dbReference type="InterPro" id="IPR000748">
    <property type="entry name" value="PsdUridine_synth_RsuA/RluB/E/F"/>
</dbReference>
<dbReference type="GO" id="GO:0140098">
    <property type="term" value="F:catalytic activity, acting on RNA"/>
    <property type="evidence" value="ECO:0007669"/>
    <property type="project" value="UniProtKB-ARBA"/>
</dbReference>
<name>A0A3G8LTF4_9GAMM</name>
<organism evidence="6 7">
    <name type="scientific">Shewanella livingstonensis</name>
    <dbReference type="NCBI Taxonomy" id="150120"/>
    <lineage>
        <taxon>Bacteria</taxon>
        <taxon>Pseudomonadati</taxon>
        <taxon>Pseudomonadota</taxon>
        <taxon>Gammaproteobacteria</taxon>
        <taxon>Alteromonadales</taxon>
        <taxon>Shewanellaceae</taxon>
        <taxon>Shewanella</taxon>
    </lineage>
</organism>
<dbReference type="Pfam" id="PF00849">
    <property type="entry name" value="PseudoU_synth_2"/>
    <property type="match status" value="1"/>
</dbReference>
<dbReference type="SUPFAM" id="SSF55120">
    <property type="entry name" value="Pseudouridine synthase"/>
    <property type="match status" value="1"/>
</dbReference>
<dbReference type="PROSITE" id="PS50889">
    <property type="entry name" value="S4"/>
    <property type="match status" value="1"/>
</dbReference>
<dbReference type="OrthoDB" id="9807213at2"/>
<dbReference type="PANTHER" id="PTHR47683:SF2">
    <property type="entry name" value="RNA-BINDING S4 DOMAIN-CONTAINING PROTEIN"/>
    <property type="match status" value="1"/>
</dbReference>
<dbReference type="AlphaFoldDB" id="A0A3G8LTF4"/>
<dbReference type="PROSITE" id="PS01149">
    <property type="entry name" value="PSI_RSU"/>
    <property type="match status" value="1"/>
</dbReference>
<dbReference type="GO" id="GO:0006364">
    <property type="term" value="P:rRNA processing"/>
    <property type="evidence" value="ECO:0007669"/>
    <property type="project" value="UniProtKB-ARBA"/>
</dbReference>
<evidence type="ECO:0000256" key="4">
    <source>
        <dbReference type="RuleBase" id="RU003887"/>
    </source>
</evidence>
<comment type="similarity">
    <text evidence="1 4">Belongs to the pseudouridine synthase RsuA family.</text>
</comment>
<dbReference type="InterPro" id="IPR018496">
    <property type="entry name" value="PsdUridine_synth_RsuA/RluB_CS"/>
</dbReference>
<dbReference type="InterPro" id="IPR020103">
    <property type="entry name" value="PsdUridine_synth_cat_dom_sf"/>
</dbReference>
<keyword evidence="2 4" id="KW-0413">Isomerase</keyword>
<dbReference type="InterPro" id="IPR036986">
    <property type="entry name" value="S4_RNA-bd_sf"/>
</dbReference>
<dbReference type="GO" id="GO:0009982">
    <property type="term" value="F:pseudouridine synthase activity"/>
    <property type="evidence" value="ECO:0007669"/>
    <property type="project" value="InterPro"/>
</dbReference>
<accession>A0A3G8LTF4</accession>
<dbReference type="PANTHER" id="PTHR47683">
    <property type="entry name" value="PSEUDOURIDINE SYNTHASE FAMILY PROTEIN-RELATED"/>
    <property type="match status" value="1"/>
</dbReference>
<keyword evidence="7" id="KW-1185">Reference proteome</keyword>
<dbReference type="KEGG" id="slj:EGC82_04400"/>
<dbReference type="Gene3D" id="3.30.70.580">
    <property type="entry name" value="Pseudouridine synthase I, catalytic domain, N-terminal subdomain"/>
    <property type="match status" value="1"/>
</dbReference>
<dbReference type="NCBIfam" id="TIGR00093">
    <property type="entry name" value="pseudouridine synthase"/>
    <property type="match status" value="1"/>
</dbReference>
<dbReference type="GO" id="GO:0003723">
    <property type="term" value="F:RNA binding"/>
    <property type="evidence" value="ECO:0007669"/>
    <property type="project" value="UniProtKB-KW"/>
</dbReference>
<protein>
    <recommendedName>
        <fullName evidence="4">Pseudouridine synthase</fullName>
        <ecNumber evidence="4">5.4.99.-</ecNumber>
    </recommendedName>
</protein>
<dbReference type="Gene3D" id="3.30.70.1560">
    <property type="entry name" value="Alpha-L RNA-binding motif"/>
    <property type="match status" value="1"/>
</dbReference>
<dbReference type="SUPFAM" id="SSF55174">
    <property type="entry name" value="Alpha-L RNA-binding motif"/>
    <property type="match status" value="1"/>
</dbReference>
<dbReference type="InterPro" id="IPR006145">
    <property type="entry name" value="PsdUridine_synth_RsuA/RluA"/>
</dbReference>
<evidence type="ECO:0000256" key="1">
    <source>
        <dbReference type="ARBA" id="ARBA00008348"/>
    </source>
</evidence>
<evidence type="ECO:0000256" key="2">
    <source>
        <dbReference type="ARBA" id="ARBA00023235"/>
    </source>
</evidence>
<dbReference type="EC" id="5.4.99.-" evidence="4"/>
<dbReference type="InterPro" id="IPR042092">
    <property type="entry name" value="PsdUridine_s_RsuA/RluB/E/F_cat"/>
</dbReference>
<evidence type="ECO:0000259" key="5">
    <source>
        <dbReference type="Pfam" id="PF00849"/>
    </source>
</evidence>
<evidence type="ECO:0000313" key="7">
    <source>
        <dbReference type="Proteomes" id="UP000278035"/>
    </source>
</evidence>